<sequence>MQYFYKIFLRIISILFCCTIFFLCFTNQALAQNEFKEIRFQAEEGEKQGRYFLTGTIKEKETGTPLSGVSVHIDGFFTGVNSDISGQYVVPLDSGRHRIVFRKFAKTADYYIIEMYGNGVINVELNDLNFQLDVFTVMAEERDRNVRSAITGLTRMSIEEIKLVPAMMGEPDVFNVLQAMPGVNSVGEGSPGLNIRGGQADQNLIMMNEAIVLSNNHALGFLSAFNGDVLQNFSLYKGAVPSYFGGRSAAALNIEMRKGDFEEWNYGLSFGTATSKIMVEGPLNPDKTSMIAGIRRSNANWMLNTVDQYDVRNSNIRFHDIYLGLSHKFSEKNTLDLNVLNTGDFFQFSNQFGFEWNNFVTSLTSKNLITDNFSLVGLLAYGSFNNGFFEPSQEDAFQVDNGLYYLQGKISGLWTKDNFELTFGGEGIQYQMRPETLSPLSGGSGIIPEQVSKQRGMELAPFVSGEWNPHENFALTAGLRYSTYMQLGPDTVFTYEQGLPISGLTRTGEEIFGSGEILRYGGFEPRVSFRWSIDEANSIKGGYSKMYQYLQTVSNATGPTPIDLWQLSTNYILPQRSHNFSLGFFRNFDEDEWSTSIEGFYRMTDNQLEYRDFADLFLNRGLETELIQGEGKAFGGELMIQRNRGALTGWLAYTYSRSLIRTVSEFQEIQVNRGNWFPTNFDRPHIVSLVANLHLGKSRFLNMHANYSTGRPVTAPSANYVVGGIFIPDFGDRNQFRIPNYFRIDLSYLTNGIVRTWDDKFNFSIYNLLGRRNAYSVFYQREGMSRRLRPYQISILGAVFPSITYSVNFSK</sequence>
<evidence type="ECO:0000256" key="7">
    <source>
        <dbReference type="ARBA" id="ARBA00023237"/>
    </source>
</evidence>
<dbReference type="InterPro" id="IPR012910">
    <property type="entry name" value="Plug_dom"/>
</dbReference>
<dbReference type="PANTHER" id="PTHR30069:SF29">
    <property type="entry name" value="HEMOGLOBIN AND HEMOGLOBIN-HAPTOGLOBIN-BINDING PROTEIN 1-RELATED"/>
    <property type="match status" value="1"/>
</dbReference>
<comment type="caution">
    <text evidence="10">The sequence shown here is derived from an EMBL/GenBank/DDBJ whole genome shotgun (WGS) entry which is preliminary data.</text>
</comment>
<dbReference type="EMBL" id="PVTR01000003">
    <property type="protein sequence ID" value="PRY89011.1"/>
    <property type="molecule type" value="Genomic_DNA"/>
</dbReference>
<dbReference type="PANTHER" id="PTHR30069">
    <property type="entry name" value="TONB-DEPENDENT OUTER MEMBRANE RECEPTOR"/>
    <property type="match status" value="1"/>
</dbReference>
<evidence type="ECO:0000313" key="11">
    <source>
        <dbReference type="Proteomes" id="UP000238157"/>
    </source>
</evidence>
<evidence type="ECO:0000256" key="5">
    <source>
        <dbReference type="ARBA" id="ARBA00022729"/>
    </source>
</evidence>
<dbReference type="Gene3D" id="2.60.40.1120">
    <property type="entry name" value="Carboxypeptidase-like, regulatory domain"/>
    <property type="match status" value="1"/>
</dbReference>
<dbReference type="GO" id="GO:0015344">
    <property type="term" value="F:siderophore uptake transmembrane transporter activity"/>
    <property type="evidence" value="ECO:0007669"/>
    <property type="project" value="TreeGrafter"/>
</dbReference>
<dbReference type="Pfam" id="PF07715">
    <property type="entry name" value="Plug"/>
    <property type="match status" value="1"/>
</dbReference>
<evidence type="ECO:0000313" key="10">
    <source>
        <dbReference type="EMBL" id="PRY89011.1"/>
    </source>
</evidence>
<dbReference type="InterPro" id="IPR036942">
    <property type="entry name" value="Beta-barrel_TonB_sf"/>
</dbReference>
<dbReference type="GO" id="GO:0009279">
    <property type="term" value="C:cell outer membrane"/>
    <property type="evidence" value="ECO:0007669"/>
    <property type="project" value="UniProtKB-SubCell"/>
</dbReference>
<dbReference type="OrthoDB" id="1111684at2"/>
<keyword evidence="6" id="KW-0472">Membrane</keyword>
<dbReference type="InterPro" id="IPR039426">
    <property type="entry name" value="TonB-dep_rcpt-like"/>
</dbReference>
<reference evidence="10 11" key="1">
    <citation type="submission" date="2018-03" db="EMBL/GenBank/DDBJ databases">
        <title>Genomic Encyclopedia of Archaeal and Bacterial Type Strains, Phase II (KMG-II): from individual species to whole genera.</title>
        <authorList>
            <person name="Goeker M."/>
        </authorList>
    </citation>
    <scope>NUCLEOTIDE SEQUENCE [LARGE SCALE GENOMIC DNA]</scope>
    <source>
        <strain evidence="10 11">DSM 27929</strain>
    </source>
</reference>
<gene>
    <name evidence="10" type="ORF">CLW00_103131</name>
</gene>
<evidence type="ECO:0000256" key="3">
    <source>
        <dbReference type="ARBA" id="ARBA00022452"/>
    </source>
</evidence>
<keyword evidence="7" id="KW-0998">Cell outer membrane</keyword>
<evidence type="ECO:0000256" key="6">
    <source>
        <dbReference type="ARBA" id="ARBA00023136"/>
    </source>
</evidence>
<dbReference type="GO" id="GO:0044718">
    <property type="term" value="P:siderophore transmembrane transport"/>
    <property type="evidence" value="ECO:0007669"/>
    <property type="project" value="TreeGrafter"/>
</dbReference>
<dbReference type="InterPro" id="IPR037066">
    <property type="entry name" value="Plug_dom_sf"/>
</dbReference>
<keyword evidence="4" id="KW-0812">Transmembrane</keyword>
<dbReference type="SUPFAM" id="SSF49464">
    <property type="entry name" value="Carboxypeptidase regulatory domain-like"/>
    <property type="match status" value="1"/>
</dbReference>
<protein>
    <submittedName>
        <fullName evidence="10">TonB-dependent receptor-like protein</fullName>
    </submittedName>
</protein>
<keyword evidence="10" id="KW-0675">Receptor</keyword>
<feature type="signal peptide" evidence="8">
    <location>
        <begin position="1"/>
        <end position="31"/>
    </location>
</feature>
<keyword evidence="3" id="KW-1134">Transmembrane beta strand</keyword>
<dbReference type="RefSeq" id="WP_106132802.1">
    <property type="nucleotide sequence ID" value="NZ_PVTR01000003.1"/>
</dbReference>
<feature type="chain" id="PRO_5015581401" evidence="8">
    <location>
        <begin position="32"/>
        <end position="811"/>
    </location>
</feature>
<evidence type="ECO:0000256" key="8">
    <source>
        <dbReference type="SAM" id="SignalP"/>
    </source>
</evidence>
<evidence type="ECO:0000259" key="9">
    <source>
        <dbReference type="Pfam" id="PF07715"/>
    </source>
</evidence>
<feature type="domain" description="TonB-dependent receptor plug" evidence="9">
    <location>
        <begin position="171"/>
        <end position="250"/>
    </location>
</feature>
<proteinExistence type="predicted"/>
<dbReference type="Gene3D" id="2.170.130.10">
    <property type="entry name" value="TonB-dependent receptor, plug domain"/>
    <property type="match status" value="1"/>
</dbReference>
<keyword evidence="11" id="KW-1185">Reference proteome</keyword>
<name>A0A2T0WQN1_9BACT</name>
<comment type="subcellular location">
    <subcellularLocation>
        <location evidence="1">Cell outer membrane</location>
        <topology evidence="1">Multi-pass membrane protein</topology>
    </subcellularLocation>
</comment>
<evidence type="ECO:0000256" key="2">
    <source>
        <dbReference type="ARBA" id="ARBA00022448"/>
    </source>
</evidence>
<accession>A0A2T0WQN1</accession>
<evidence type="ECO:0000256" key="1">
    <source>
        <dbReference type="ARBA" id="ARBA00004571"/>
    </source>
</evidence>
<dbReference type="InterPro" id="IPR008969">
    <property type="entry name" value="CarboxyPept-like_regulatory"/>
</dbReference>
<dbReference type="SUPFAM" id="SSF56935">
    <property type="entry name" value="Porins"/>
    <property type="match status" value="1"/>
</dbReference>
<keyword evidence="5 8" id="KW-0732">Signal</keyword>
<evidence type="ECO:0000256" key="4">
    <source>
        <dbReference type="ARBA" id="ARBA00022692"/>
    </source>
</evidence>
<organism evidence="10 11">
    <name type="scientific">Mongoliibacter ruber</name>
    <dbReference type="NCBI Taxonomy" id="1750599"/>
    <lineage>
        <taxon>Bacteria</taxon>
        <taxon>Pseudomonadati</taxon>
        <taxon>Bacteroidota</taxon>
        <taxon>Cytophagia</taxon>
        <taxon>Cytophagales</taxon>
        <taxon>Cyclobacteriaceae</taxon>
        <taxon>Mongoliibacter</taxon>
    </lineage>
</organism>
<dbReference type="Gene3D" id="2.40.170.20">
    <property type="entry name" value="TonB-dependent receptor, beta-barrel domain"/>
    <property type="match status" value="1"/>
</dbReference>
<keyword evidence="2" id="KW-0813">Transport</keyword>
<dbReference type="AlphaFoldDB" id="A0A2T0WQN1"/>
<dbReference type="Proteomes" id="UP000238157">
    <property type="component" value="Unassembled WGS sequence"/>
</dbReference>